<dbReference type="Proteomes" id="UP000638353">
    <property type="component" value="Unassembled WGS sequence"/>
</dbReference>
<proteinExistence type="predicted"/>
<feature type="transmembrane region" description="Helical" evidence="1">
    <location>
        <begin position="130"/>
        <end position="149"/>
    </location>
</feature>
<gene>
    <name evidence="3" type="ORF">GCM10010334_36910</name>
</gene>
<accession>A0A918WYQ5</accession>
<feature type="transmembrane region" description="Helical" evidence="1">
    <location>
        <begin position="72"/>
        <end position="91"/>
    </location>
</feature>
<evidence type="ECO:0000313" key="3">
    <source>
        <dbReference type="EMBL" id="GHC96602.1"/>
    </source>
</evidence>
<keyword evidence="1" id="KW-0472">Membrane</keyword>
<reference evidence="3" key="2">
    <citation type="submission" date="2020-09" db="EMBL/GenBank/DDBJ databases">
        <authorList>
            <person name="Sun Q."/>
            <person name="Ohkuma M."/>
        </authorList>
    </citation>
    <scope>NUCLEOTIDE SEQUENCE</scope>
    <source>
        <strain evidence="3">JCM 4637</strain>
    </source>
</reference>
<feature type="chain" id="PRO_5037389696" description="MFS transporter" evidence="2">
    <location>
        <begin position="27"/>
        <end position="193"/>
    </location>
</feature>
<feature type="transmembrane region" description="Helical" evidence="1">
    <location>
        <begin position="36"/>
        <end position="60"/>
    </location>
</feature>
<evidence type="ECO:0000256" key="1">
    <source>
        <dbReference type="SAM" id="Phobius"/>
    </source>
</evidence>
<keyword evidence="1" id="KW-1133">Transmembrane helix</keyword>
<comment type="caution">
    <text evidence="3">The sequence shown here is derived from an EMBL/GenBank/DDBJ whole genome shotgun (WGS) entry which is preliminary data.</text>
</comment>
<name>A0A918WYQ5_9ACTN</name>
<sequence length="193" mass="19366">MGRRARMLALVASAWTLPALLGPAVAAATAEATHWRIVFLSLVPPVPVGVLLTLPALRGLGPPEGTPSPDGSLIPLTLVLVVGAGAVLAGLEEQHPALTVPLVLLSAALAVPVLRELLPPGTLTVRRGMPAVMTGLGTAVSAFGATRGWSRNGSLGLGFTVTALAALAGTAAGLRTRAPAARDAPEPKGDLGR</sequence>
<evidence type="ECO:0008006" key="5">
    <source>
        <dbReference type="Google" id="ProtNLM"/>
    </source>
</evidence>
<keyword evidence="2" id="KW-0732">Signal</keyword>
<feature type="transmembrane region" description="Helical" evidence="1">
    <location>
        <begin position="97"/>
        <end position="118"/>
    </location>
</feature>
<keyword evidence="1" id="KW-0812">Transmembrane</keyword>
<dbReference type="SUPFAM" id="SSF103473">
    <property type="entry name" value="MFS general substrate transporter"/>
    <property type="match status" value="1"/>
</dbReference>
<feature type="signal peptide" evidence="2">
    <location>
        <begin position="1"/>
        <end position="26"/>
    </location>
</feature>
<reference evidence="3" key="1">
    <citation type="journal article" date="2014" name="Int. J. Syst. Evol. Microbiol.">
        <title>Complete genome sequence of Corynebacterium casei LMG S-19264T (=DSM 44701T), isolated from a smear-ripened cheese.</title>
        <authorList>
            <consortium name="US DOE Joint Genome Institute (JGI-PGF)"/>
            <person name="Walter F."/>
            <person name="Albersmeier A."/>
            <person name="Kalinowski J."/>
            <person name="Ruckert C."/>
        </authorList>
    </citation>
    <scope>NUCLEOTIDE SEQUENCE</scope>
    <source>
        <strain evidence="3">JCM 4637</strain>
    </source>
</reference>
<evidence type="ECO:0000256" key="2">
    <source>
        <dbReference type="SAM" id="SignalP"/>
    </source>
</evidence>
<dbReference type="EMBL" id="BMVC01000007">
    <property type="protein sequence ID" value="GHC96602.1"/>
    <property type="molecule type" value="Genomic_DNA"/>
</dbReference>
<organism evidence="3 4">
    <name type="scientific">Streptomyces finlayi</name>
    <dbReference type="NCBI Taxonomy" id="67296"/>
    <lineage>
        <taxon>Bacteria</taxon>
        <taxon>Bacillati</taxon>
        <taxon>Actinomycetota</taxon>
        <taxon>Actinomycetes</taxon>
        <taxon>Kitasatosporales</taxon>
        <taxon>Streptomycetaceae</taxon>
        <taxon>Streptomyces</taxon>
    </lineage>
</organism>
<dbReference type="InterPro" id="IPR036259">
    <property type="entry name" value="MFS_trans_sf"/>
</dbReference>
<protein>
    <recommendedName>
        <fullName evidence="5">MFS transporter</fullName>
    </recommendedName>
</protein>
<feature type="transmembrane region" description="Helical" evidence="1">
    <location>
        <begin position="155"/>
        <end position="174"/>
    </location>
</feature>
<dbReference type="AlphaFoldDB" id="A0A918WYQ5"/>
<evidence type="ECO:0000313" key="4">
    <source>
        <dbReference type="Proteomes" id="UP000638353"/>
    </source>
</evidence>